<protein>
    <submittedName>
        <fullName evidence="2">(Fe-S)-binding protein</fullName>
    </submittedName>
</protein>
<dbReference type="EMBL" id="DRMH01000125">
    <property type="protein sequence ID" value="HFC98588.1"/>
    <property type="molecule type" value="Genomic_DNA"/>
</dbReference>
<dbReference type="GO" id="GO:0016491">
    <property type="term" value="F:oxidoreductase activity"/>
    <property type="evidence" value="ECO:0007669"/>
    <property type="project" value="UniProtKB-ARBA"/>
</dbReference>
<dbReference type="AlphaFoldDB" id="A0A7C3CZH7"/>
<proteinExistence type="predicted"/>
<feature type="domain" description="Cysteine-rich" evidence="1">
    <location>
        <begin position="214"/>
        <end position="298"/>
    </location>
</feature>
<name>A0A7C3CZH7_9BACT</name>
<dbReference type="GO" id="GO:0005886">
    <property type="term" value="C:plasma membrane"/>
    <property type="evidence" value="ECO:0007669"/>
    <property type="project" value="TreeGrafter"/>
</dbReference>
<gene>
    <name evidence="2" type="ORF">ENJ40_09085</name>
</gene>
<dbReference type="Pfam" id="PF02754">
    <property type="entry name" value="CCG"/>
    <property type="match status" value="2"/>
</dbReference>
<reference evidence="2" key="1">
    <citation type="journal article" date="2020" name="mSystems">
        <title>Genome- and Community-Level Interaction Insights into Carbon Utilization and Element Cycling Functions of Hydrothermarchaeota in Hydrothermal Sediment.</title>
        <authorList>
            <person name="Zhou Z."/>
            <person name="Liu Y."/>
            <person name="Xu W."/>
            <person name="Pan J."/>
            <person name="Luo Z.H."/>
            <person name="Li M."/>
        </authorList>
    </citation>
    <scope>NUCLEOTIDE SEQUENCE [LARGE SCALE GENOMIC DNA]</scope>
    <source>
        <strain evidence="2">HyVt-483</strain>
    </source>
</reference>
<comment type="caution">
    <text evidence="2">The sequence shown here is derived from an EMBL/GenBank/DDBJ whole genome shotgun (WGS) entry which is preliminary data.</text>
</comment>
<dbReference type="PANTHER" id="PTHR43255:SF2">
    <property type="entry name" value="HETERODISULFIDE REDUCTASE RELATED PROTEIN"/>
    <property type="match status" value="1"/>
</dbReference>
<dbReference type="PANTHER" id="PTHR43255">
    <property type="entry name" value="IRON-SULFUR-BINDING OXIDOREDUCTASE FADF-RELATED-RELATED"/>
    <property type="match status" value="1"/>
</dbReference>
<evidence type="ECO:0000313" key="2">
    <source>
        <dbReference type="EMBL" id="HFC98588.1"/>
    </source>
</evidence>
<dbReference type="InterPro" id="IPR051460">
    <property type="entry name" value="HdrC_iron-sulfur_subunit"/>
</dbReference>
<evidence type="ECO:0000259" key="1">
    <source>
        <dbReference type="Pfam" id="PF02754"/>
    </source>
</evidence>
<organism evidence="2">
    <name type="scientific">Thermosulfurimonas dismutans</name>
    <dbReference type="NCBI Taxonomy" id="999894"/>
    <lineage>
        <taxon>Bacteria</taxon>
        <taxon>Pseudomonadati</taxon>
        <taxon>Thermodesulfobacteriota</taxon>
        <taxon>Thermodesulfobacteria</taxon>
        <taxon>Thermodesulfobacteriales</taxon>
        <taxon>Thermodesulfobacteriaceae</taxon>
        <taxon>Thermosulfurimonas</taxon>
    </lineage>
</organism>
<dbReference type="Proteomes" id="UP000886043">
    <property type="component" value="Unassembled WGS sequence"/>
</dbReference>
<feature type="domain" description="Cysteine-rich" evidence="1">
    <location>
        <begin position="105"/>
        <end position="171"/>
    </location>
</feature>
<sequence length="319" mass="37026">MAEIRSRLALLSQNLRYRAHVFPLPVKSLVSWAEGLGLARGGKTILYTGHLYQLLPYLRVLREREQGFVRGRDWLSRLAPVLNPWINVSRLAILGREERRLQEYYTGVLRRVVKLLRKCGVEPGYLYEKEYYPGTLAYDLGLEGVFELQARRVVRAFREAGVRTIITVDPHSTALLREVYPQLFPDWDFEVRSYLEILFQESRHLSLRGEEGVYLWHDSCVYVRYLRMVEEPREILKRAGMEIREPRFSREITRCCGGPAETLFPEKAGELARARMEELSALGPGTVITLCPICHFNLMAVSGPDQRVEDFVRVLRLEE</sequence>
<dbReference type="InterPro" id="IPR004017">
    <property type="entry name" value="Cys_rich_dom"/>
</dbReference>
<accession>A0A7C3CZH7</accession>